<evidence type="ECO:0000256" key="1">
    <source>
        <dbReference type="SAM" id="MobiDB-lite"/>
    </source>
</evidence>
<evidence type="ECO:0000313" key="2">
    <source>
        <dbReference type="EMBL" id="MDF0591528.1"/>
    </source>
</evidence>
<organism evidence="2 3">
    <name type="scientific">Candidatus Methanocrinis natronophilus</name>
    <dbReference type="NCBI Taxonomy" id="3033396"/>
    <lineage>
        <taxon>Archaea</taxon>
        <taxon>Methanobacteriati</taxon>
        <taxon>Methanobacteriota</taxon>
        <taxon>Stenosarchaea group</taxon>
        <taxon>Methanomicrobia</taxon>
        <taxon>Methanotrichales</taxon>
        <taxon>Methanotrichaceae</taxon>
        <taxon>Methanocrinis</taxon>
    </lineage>
</organism>
<protein>
    <submittedName>
        <fullName evidence="2">Uncharacterized protein</fullName>
    </submittedName>
</protein>
<keyword evidence="3" id="KW-1185">Reference proteome</keyword>
<feature type="region of interest" description="Disordered" evidence="1">
    <location>
        <begin position="53"/>
        <end position="73"/>
    </location>
</feature>
<name>A0ABT5X9Z2_9EURY</name>
<dbReference type="EMBL" id="JARFPK010000045">
    <property type="protein sequence ID" value="MDF0591528.1"/>
    <property type="molecule type" value="Genomic_DNA"/>
</dbReference>
<accession>A0ABT5X9Z2</accession>
<proteinExistence type="predicted"/>
<reference evidence="2 3" key="1">
    <citation type="submission" date="2023-03" db="EMBL/GenBank/DDBJ databases">
        <title>WGS of Methanotrichaceae archaeon Mx.</title>
        <authorList>
            <person name="Sorokin D.Y."/>
            <person name="Merkel A.Y."/>
        </authorList>
    </citation>
    <scope>NUCLEOTIDE SEQUENCE [LARGE SCALE GENOMIC DNA]</scope>
    <source>
        <strain evidence="2 3">Mx</strain>
    </source>
</reference>
<sequence length="197" mass="20455">MCLLLMAMVATAILSGAGEGGCPRPRYVDNVEWLGSGDLGMDMSMPGKTVPATGGVEMADPAKNDSANSTREETVEAEKAVVDIDPPEEDATGSGGGELIRLILAGDVMGRVEVDLLRAGEVVFGAGELTARGSKMRVGVSGSASEEALILKLVPEVGSRLYLLDLKTEAGSIRGGYEAFDSSGRVLTGRAERSFFA</sequence>
<gene>
    <name evidence="2" type="ORF">P0O15_10185</name>
</gene>
<comment type="caution">
    <text evidence="2">The sequence shown here is derived from an EMBL/GenBank/DDBJ whole genome shotgun (WGS) entry which is preliminary data.</text>
</comment>
<dbReference type="Proteomes" id="UP001220010">
    <property type="component" value="Unassembled WGS sequence"/>
</dbReference>
<evidence type="ECO:0000313" key="3">
    <source>
        <dbReference type="Proteomes" id="UP001220010"/>
    </source>
</evidence>